<keyword evidence="8" id="KW-0449">Lipoprotein</keyword>
<organism evidence="8 9">
    <name type="scientific">Sphingobacterium athyrii</name>
    <dbReference type="NCBI Taxonomy" id="2152717"/>
    <lineage>
        <taxon>Bacteria</taxon>
        <taxon>Pseudomonadati</taxon>
        <taxon>Bacteroidota</taxon>
        <taxon>Sphingobacteriia</taxon>
        <taxon>Sphingobacteriales</taxon>
        <taxon>Sphingobacteriaceae</taxon>
        <taxon>Sphingobacterium</taxon>
    </lineage>
</organism>
<feature type="transmembrane region" description="Helical" evidence="7">
    <location>
        <begin position="127"/>
        <end position="148"/>
    </location>
</feature>
<accession>A0A363NXL9</accession>
<dbReference type="NCBIfam" id="TIGR00544">
    <property type="entry name" value="lgt"/>
    <property type="match status" value="1"/>
</dbReference>
<feature type="transmembrane region" description="Helical" evidence="7">
    <location>
        <begin position="206"/>
        <end position="224"/>
    </location>
</feature>
<dbReference type="PANTHER" id="PTHR30589">
    <property type="entry name" value="PROLIPOPROTEIN DIACYLGLYCERYL TRANSFERASE"/>
    <property type="match status" value="1"/>
</dbReference>
<protein>
    <recommendedName>
        <fullName evidence="7">Phosphatidylglycerol--prolipoprotein diacylglyceryl transferase</fullName>
        <ecNumber evidence="7">2.5.1.145</ecNumber>
    </recommendedName>
</protein>
<evidence type="ECO:0000256" key="3">
    <source>
        <dbReference type="ARBA" id="ARBA00022679"/>
    </source>
</evidence>
<evidence type="ECO:0000256" key="4">
    <source>
        <dbReference type="ARBA" id="ARBA00022692"/>
    </source>
</evidence>
<feature type="transmembrane region" description="Helical" evidence="7">
    <location>
        <begin position="179"/>
        <end position="197"/>
    </location>
</feature>
<evidence type="ECO:0000313" key="8">
    <source>
        <dbReference type="EMBL" id="PUV25549.1"/>
    </source>
</evidence>
<comment type="similarity">
    <text evidence="1 7">Belongs to the Lgt family.</text>
</comment>
<evidence type="ECO:0000256" key="2">
    <source>
        <dbReference type="ARBA" id="ARBA00022475"/>
    </source>
</evidence>
<keyword evidence="6 7" id="KW-0472">Membrane</keyword>
<dbReference type="GO" id="GO:0008961">
    <property type="term" value="F:phosphatidylglycerol-prolipoprotein diacylglyceryl transferase activity"/>
    <property type="evidence" value="ECO:0007669"/>
    <property type="project" value="UniProtKB-UniRule"/>
</dbReference>
<dbReference type="RefSeq" id="WP_108631870.1">
    <property type="nucleotide sequence ID" value="NZ_QCXX01000001.1"/>
</dbReference>
<keyword evidence="3 7" id="KW-0808">Transferase</keyword>
<dbReference type="EMBL" id="QCXX01000001">
    <property type="protein sequence ID" value="PUV25549.1"/>
    <property type="molecule type" value="Genomic_DNA"/>
</dbReference>
<feature type="binding site" evidence="7">
    <location>
        <position position="146"/>
    </location>
    <ligand>
        <name>a 1,2-diacyl-sn-glycero-3-phospho-(1'-sn-glycerol)</name>
        <dbReference type="ChEBI" id="CHEBI:64716"/>
    </ligand>
</feature>
<dbReference type="PANTHER" id="PTHR30589:SF0">
    <property type="entry name" value="PHOSPHATIDYLGLYCEROL--PROLIPOPROTEIN DIACYLGLYCERYL TRANSFERASE"/>
    <property type="match status" value="1"/>
</dbReference>
<dbReference type="UniPathway" id="UPA00664"/>
<gene>
    <name evidence="7 8" type="primary">lgt</name>
    <name evidence="8" type="ORF">DCO56_00710</name>
</gene>
<dbReference type="AlphaFoldDB" id="A0A363NXL9"/>
<feature type="transmembrane region" description="Helical" evidence="7">
    <location>
        <begin position="239"/>
        <end position="261"/>
    </location>
</feature>
<dbReference type="Pfam" id="PF01790">
    <property type="entry name" value="LGT"/>
    <property type="match status" value="1"/>
</dbReference>
<keyword evidence="4 7" id="KW-0812">Transmembrane</keyword>
<dbReference type="GO" id="GO:0042158">
    <property type="term" value="P:lipoprotein biosynthetic process"/>
    <property type="evidence" value="ECO:0007669"/>
    <property type="project" value="UniProtKB-UniRule"/>
</dbReference>
<comment type="subcellular location">
    <subcellularLocation>
        <location evidence="7">Cell membrane</location>
        <topology evidence="7">Multi-pass membrane protein</topology>
    </subcellularLocation>
</comment>
<dbReference type="Proteomes" id="UP000250831">
    <property type="component" value="Unassembled WGS sequence"/>
</dbReference>
<keyword evidence="9" id="KW-1185">Reference proteome</keyword>
<comment type="function">
    <text evidence="7">Catalyzes the transfer of the diacylglyceryl group from phosphatidylglycerol to the sulfhydryl group of the N-terminal cysteine of a prolipoprotein, the first step in the formation of mature lipoproteins.</text>
</comment>
<dbReference type="OrthoDB" id="871140at2"/>
<evidence type="ECO:0000256" key="6">
    <source>
        <dbReference type="ARBA" id="ARBA00023136"/>
    </source>
</evidence>
<comment type="pathway">
    <text evidence="7">Protein modification; lipoprotein biosynthesis (diacylglyceryl transfer).</text>
</comment>
<feature type="transmembrane region" description="Helical" evidence="7">
    <location>
        <begin position="103"/>
        <end position="120"/>
    </location>
</feature>
<keyword evidence="2 7" id="KW-1003">Cell membrane</keyword>
<dbReference type="EC" id="2.5.1.145" evidence="7"/>
<evidence type="ECO:0000256" key="1">
    <source>
        <dbReference type="ARBA" id="ARBA00007150"/>
    </source>
</evidence>
<evidence type="ECO:0000256" key="7">
    <source>
        <dbReference type="HAMAP-Rule" id="MF_01147"/>
    </source>
</evidence>
<dbReference type="GO" id="GO:0005886">
    <property type="term" value="C:plasma membrane"/>
    <property type="evidence" value="ECO:0007669"/>
    <property type="project" value="UniProtKB-SubCell"/>
</dbReference>
<evidence type="ECO:0000256" key="5">
    <source>
        <dbReference type="ARBA" id="ARBA00022989"/>
    </source>
</evidence>
<evidence type="ECO:0000313" key="9">
    <source>
        <dbReference type="Proteomes" id="UP000250831"/>
    </source>
</evidence>
<feature type="transmembrane region" description="Helical" evidence="7">
    <location>
        <begin position="62"/>
        <end position="83"/>
    </location>
</feature>
<sequence length="275" mass="31185">MTSSIVLNFITWDVSSDIFTIPIINHPVRWYGLFWLLGIVLSYRVLWNLFKKEGRPVEFLDQLSIYIVLGTVIGARLGHVLFYDPSYYFSNPLKIFAIWEGGLASHGGGIGILAAIFFFARKKKLSFLWVADRIALVVPIAGACIRLGNLMNSEIIGTPTKLPWAFVFTAIDPIPRHPAQLYEALFCLLLFLLLNYLRTKPILKNNIGNCFALLLILLFSFRFMDEFLKINQEDFESSLFINMGQLLSIPFVLIGSALLVINSKRKSTQLSQNKS</sequence>
<feature type="transmembrane region" description="Helical" evidence="7">
    <location>
        <begin position="30"/>
        <end position="50"/>
    </location>
</feature>
<dbReference type="HAMAP" id="MF_01147">
    <property type="entry name" value="Lgt"/>
    <property type="match status" value="1"/>
</dbReference>
<keyword evidence="5 7" id="KW-1133">Transmembrane helix</keyword>
<comment type="catalytic activity">
    <reaction evidence="7">
        <text>L-cysteinyl-[prolipoprotein] + a 1,2-diacyl-sn-glycero-3-phospho-(1'-sn-glycerol) = an S-1,2-diacyl-sn-glyceryl-L-cysteinyl-[prolipoprotein] + sn-glycerol 1-phosphate + H(+)</text>
        <dbReference type="Rhea" id="RHEA:56712"/>
        <dbReference type="Rhea" id="RHEA-COMP:14679"/>
        <dbReference type="Rhea" id="RHEA-COMP:14680"/>
        <dbReference type="ChEBI" id="CHEBI:15378"/>
        <dbReference type="ChEBI" id="CHEBI:29950"/>
        <dbReference type="ChEBI" id="CHEBI:57685"/>
        <dbReference type="ChEBI" id="CHEBI:64716"/>
        <dbReference type="ChEBI" id="CHEBI:140658"/>
        <dbReference type="EC" id="2.5.1.145"/>
    </reaction>
</comment>
<name>A0A363NXL9_9SPHI</name>
<comment type="caution">
    <text evidence="8">The sequence shown here is derived from an EMBL/GenBank/DDBJ whole genome shotgun (WGS) entry which is preliminary data.</text>
</comment>
<dbReference type="InterPro" id="IPR001640">
    <property type="entry name" value="Lgt"/>
</dbReference>
<proteinExistence type="inferred from homology"/>
<reference evidence="8 9" key="1">
    <citation type="submission" date="2018-04" db="EMBL/GenBank/DDBJ databases">
        <title>Sphingobacterium sp. M46 Genome.</title>
        <authorList>
            <person name="Cheng J."/>
            <person name="Li Y."/>
        </authorList>
    </citation>
    <scope>NUCLEOTIDE SEQUENCE [LARGE SCALE GENOMIC DNA]</scope>
    <source>
        <strain evidence="8 9">M46</strain>
    </source>
</reference>